<evidence type="ECO:0000256" key="1">
    <source>
        <dbReference type="SAM" id="Phobius"/>
    </source>
</evidence>
<dbReference type="AlphaFoldDB" id="A0A2H1JH24"/>
<proteinExistence type="predicted"/>
<evidence type="ECO:0000313" key="3">
    <source>
        <dbReference type="Proteomes" id="UP000234433"/>
    </source>
</evidence>
<sequence length="116" mass="11968">MFYAPMAGYLIVAAVSVVLIVAVRRQAIGRNSAIGIRTRHTLASDAAWEAGQRAGVPYLFGMAVISIGHAVALLCVELSNATTAGHILALLGWVLILVCAVLAVRAANAASRSAGQ</sequence>
<dbReference type="EMBL" id="FXZD01000004">
    <property type="protein sequence ID" value="SMX86723.1"/>
    <property type="molecule type" value="Genomic_DNA"/>
</dbReference>
<keyword evidence="1" id="KW-0812">Transmembrane</keyword>
<gene>
    <name evidence="2" type="ORF">BANT918_01652</name>
</gene>
<keyword evidence="1" id="KW-1133">Transmembrane helix</keyword>
<feature type="transmembrane region" description="Helical" evidence="1">
    <location>
        <begin position="58"/>
        <end position="79"/>
    </location>
</feature>
<dbReference type="Pfam" id="PF13630">
    <property type="entry name" value="SdpI"/>
    <property type="match status" value="1"/>
</dbReference>
<organism evidence="2 3">
    <name type="scientific">Brevibacterium antiquum CNRZ 918</name>
    <dbReference type="NCBI Taxonomy" id="1255637"/>
    <lineage>
        <taxon>Bacteria</taxon>
        <taxon>Bacillati</taxon>
        <taxon>Actinomycetota</taxon>
        <taxon>Actinomycetes</taxon>
        <taxon>Micrococcales</taxon>
        <taxon>Brevibacteriaceae</taxon>
        <taxon>Brevibacterium</taxon>
    </lineage>
</organism>
<dbReference type="RefSeq" id="WP_096162389.1">
    <property type="nucleotide sequence ID" value="NZ_FXZD01000004.1"/>
</dbReference>
<dbReference type="InterPro" id="IPR025962">
    <property type="entry name" value="SdpI/YhfL"/>
</dbReference>
<feature type="transmembrane region" description="Helical" evidence="1">
    <location>
        <begin position="6"/>
        <end position="23"/>
    </location>
</feature>
<keyword evidence="1" id="KW-0472">Membrane</keyword>
<reference evidence="2 3" key="1">
    <citation type="submission" date="2017-03" db="EMBL/GenBank/DDBJ databases">
        <authorList>
            <person name="Afonso C.L."/>
            <person name="Miller P.J."/>
            <person name="Scott M.A."/>
            <person name="Spackman E."/>
            <person name="Goraichik I."/>
            <person name="Dimitrov K.M."/>
            <person name="Suarez D.L."/>
            <person name="Swayne D.E."/>
        </authorList>
    </citation>
    <scope>NUCLEOTIDE SEQUENCE [LARGE SCALE GENOMIC DNA]</scope>
    <source>
        <strain evidence="2 3">CNRZ 918</strain>
    </source>
</reference>
<name>A0A2H1JH24_9MICO</name>
<feature type="transmembrane region" description="Helical" evidence="1">
    <location>
        <begin position="85"/>
        <end position="104"/>
    </location>
</feature>
<dbReference type="OrthoDB" id="5121677at2"/>
<protein>
    <submittedName>
        <fullName evidence="2">SdpI/YhfL protein family protein</fullName>
    </submittedName>
</protein>
<dbReference type="Proteomes" id="UP000234433">
    <property type="component" value="Unassembled WGS sequence"/>
</dbReference>
<accession>A0A2H1JH24</accession>
<evidence type="ECO:0000313" key="2">
    <source>
        <dbReference type="EMBL" id="SMX86723.1"/>
    </source>
</evidence>